<comment type="caution">
    <text evidence="1">The sequence shown here is derived from an EMBL/GenBank/DDBJ whole genome shotgun (WGS) entry which is preliminary data.</text>
</comment>
<name>A0A9N9NP08_9GLOM</name>
<organism evidence="1 2">
    <name type="scientific">Dentiscutata erythropus</name>
    <dbReference type="NCBI Taxonomy" id="1348616"/>
    <lineage>
        <taxon>Eukaryota</taxon>
        <taxon>Fungi</taxon>
        <taxon>Fungi incertae sedis</taxon>
        <taxon>Mucoromycota</taxon>
        <taxon>Glomeromycotina</taxon>
        <taxon>Glomeromycetes</taxon>
        <taxon>Diversisporales</taxon>
        <taxon>Gigasporaceae</taxon>
        <taxon>Dentiscutata</taxon>
    </lineage>
</organism>
<evidence type="ECO:0000313" key="2">
    <source>
        <dbReference type="Proteomes" id="UP000789405"/>
    </source>
</evidence>
<protein>
    <submittedName>
        <fullName evidence="1">6520_t:CDS:1</fullName>
    </submittedName>
</protein>
<gene>
    <name evidence="1" type="ORF">DERYTH_LOCUS17358</name>
</gene>
<dbReference type="EMBL" id="CAJVPY010016280">
    <property type="protein sequence ID" value="CAG8756257.1"/>
    <property type="molecule type" value="Genomic_DNA"/>
</dbReference>
<dbReference type="Proteomes" id="UP000789405">
    <property type="component" value="Unassembled WGS sequence"/>
</dbReference>
<accession>A0A9N9NP08</accession>
<proteinExistence type="predicted"/>
<evidence type="ECO:0000313" key="1">
    <source>
        <dbReference type="EMBL" id="CAG8756257.1"/>
    </source>
</evidence>
<sequence length="91" mass="10136">MTTVGGLPTKIWTSIQILAQETGKNVNHPTAIIIGKAGELWGPIQATNLTLQVPFSFRHGHDYQKDTNLEKSITATNQLLWSKKRPNIDKI</sequence>
<dbReference type="AlphaFoldDB" id="A0A9N9NP08"/>
<reference evidence="1" key="1">
    <citation type="submission" date="2021-06" db="EMBL/GenBank/DDBJ databases">
        <authorList>
            <person name="Kallberg Y."/>
            <person name="Tangrot J."/>
            <person name="Rosling A."/>
        </authorList>
    </citation>
    <scope>NUCLEOTIDE SEQUENCE</scope>
    <source>
        <strain evidence="1">MA453B</strain>
    </source>
</reference>
<keyword evidence="2" id="KW-1185">Reference proteome</keyword>